<keyword evidence="8" id="KW-1133">Transmembrane helix</keyword>
<dbReference type="RefSeq" id="WP_204792900.1">
    <property type="nucleotide sequence ID" value="NZ_JACSNQ010000004.1"/>
</dbReference>
<evidence type="ECO:0000313" key="11">
    <source>
        <dbReference type="EMBL" id="MBM6774536.1"/>
    </source>
</evidence>
<proteinExistence type="inferred from homology"/>
<comment type="caution">
    <text evidence="11">The sequence shown here is derived from an EMBL/GenBank/DDBJ whole genome shotgun (WGS) entry which is preliminary data.</text>
</comment>
<dbReference type="PANTHER" id="PTHR36108:SF13">
    <property type="entry name" value="COLOSSIN-B-RELATED"/>
    <property type="match status" value="1"/>
</dbReference>
<feature type="domain" description="NlpC/P60" evidence="10">
    <location>
        <begin position="47"/>
        <end position="190"/>
    </location>
</feature>
<gene>
    <name evidence="11" type="ORF">H9X80_03115</name>
</gene>
<feature type="signal peptide" evidence="9">
    <location>
        <begin position="1"/>
        <end position="38"/>
    </location>
</feature>
<dbReference type="EMBL" id="JACSNQ010000004">
    <property type="protein sequence ID" value="MBM6774536.1"/>
    <property type="molecule type" value="Genomic_DNA"/>
</dbReference>
<protein>
    <submittedName>
        <fullName evidence="11">C40 family peptidase</fullName>
    </submittedName>
</protein>
<feature type="transmembrane region" description="Helical" evidence="8">
    <location>
        <begin position="875"/>
        <end position="897"/>
    </location>
</feature>
<evidence type="ECO:0000259" key="10">
    <source>
        <dbReference type="PROSITE" id="PS51935"/>
    </source>
</evidence>
<keyword evidence="8" id="KW-0812">Transmembrane</keyword>
<feature type="chain" id="PRO_5047329076" evidence="9">
    <location>
        <begin position="39"/>
        <end position="928"/>
    </location>
</feature>
<dbReference type="Gene3D" id="3.90.1720.10">
    <property type="entry name" value="endopeptidase domain like (from Nostoc punctiforme)"/>
    <property type="match status" value="1"/>
</dbReference>
<name>A0ABS2F0N9_9ACTN</name>
<evidence type="ECO:0000313" key="12">
    <source>
        <dbReference type="Proteomes" id="UP000712527"/>
    </source>
</evidence>
<keyword evidence="5 9" id="KW-0732">Signal</keyword>
<keyword evidence="6" id="KW-0378">Hydrolase</keyword>
<dbReference type="InterPro" id="IPR000064">
    <property type="entry name" value="NLP_P60_dom"/>
</dbReference>
<evidence type="ECO:0000256" key="1">
    <source>
        <dbReference type="ARBA" id="ARBA00007074"/>
    </source>
</evidence>
<dbReference type="PANTHER" id="PTHR36108">
    <property type="entry name" value="COLOSSIN-B-RELATED"/>
    <property type="match status" value="1"/>
</dbReference>
<dbReference type="Gene3D" id="2.60.40.10">
    <property type="entry name" value="Immunoglobulins"/>
    <property type="match status" value="5"/>
</dbReference>
<dbReference type="Proteomes" id="UP000712527">
    <property type="component" value="Unassembled WGS sequence"/>
</dbReference>
<comment type="similarity">
    <text evidence="2">Belongs to the serine-aspartate repeat-containing protein (SDr) family.</text>
</comment>
<comment type="similarity">
    <text evidence="1">Belongs to the peptidase C40 family.</text>
</comment>
<accession>A0ABS2F0N9</accession>
<keyword evidence="8" id="KW-0472">Membrane</keyword>
<dbReference type="InterPro" id="IPR013783">
    <property type="entry name" value="Ig-like_fold"/>
</dbReference>
<dbReference type="InterPro" id="IPR038765">
    <property type="entry name" value="Papain-like_cys_pep_sf"/>
</dbReference>
<dbReference type="InterPro" id="IPR041033">
    <property type="entry name" value="SpaA_PFL_dom_1"/>
</dbReference>
<dbReference type="PROSITE" id="PS51935">
    <property type="entry name" value="NLPC_P60"/>
    <property type="match status" value="1"/>
</dbReference>
<dbReference type="InterPro" id="IPR006311">
    <property type="entry name" value="TAT_signal"/>
</dbReference>
<dbReference type="SUPFAM" id="SSF54001">
    <property type="entry name" value="Cysteine proteinases"/>
    <property type="match status" value="1"/>
</dbReference>
<sequence>MGNEAKESRGRALRAALVAALALAVLVQALVAPGQAQAAERAPALSSVSWAEAKPKIESYLGTPYVWGGKDDSGWDCSGFVGWVMVHVYGTEWPGGSPGYCGTDAIREYVSDGWVYHGDSAQGFDSAFDAGTVRPGDVVVFCNASGSTVHTAIVGEDRTLYHALNERMGTCHQAFDDVWGVNGGHGKVYASFDVYRGLEDAGRIRLQKSSAQPAATEGNPSYSLAGAKYAVYDDAGALVATLVTDESGAAGPTADLPSGTYTVRETKAPKGFSLDPGTYTVELGSGTWDESREVLVTPDPEAPLMAASVEVRKHDSETGEGLPQGGASLAGAELLVEHYAVDPASVDGPEDLEGLEPDMSAVAVTGEDGRAEVSSMTAADGAEVPGVPLGVLLVTERKAPEGYLASGEEFLLKVSFEGNASAEVSNEADFAEDVVRGGVRIEKNDLETGENAPQGGASVDGAVFEVVNASANPVLVGGEEVAPGEVALTLETEGGAAESAPDALPYGDYLVREVEAPEGYLGTDAEVPFSIEKDGEVVELTGERAVANQVRRGDLELVKVSDGDLSRMAGVPFRITSATTGESHVVVTDGNGYASTAASWNPHTTSTNANDQAADGSWDPSAGVWFGSSGPDDSKGALPYDTYELTELPCSANEGKELLGPIEVRVYRDGVTVGLGTLTNDDLPRTVVSKKSVTGEDELPGATLRVYDADGELVEEWVSGEEPHELTLLPGTYTLHEEAAPEGYLVANDVAFEVAEGVPVTKVEMVDEPTRVEAGKVDAATGEPLAGATIQVVDAEGEVVEEWVSDGEPHLIEALAPGDYLLRETEAPEGYALAEDVPFTVEGTADVQAVTMADEALPGTAPGTTPGGLPQTGDWSWLVPAACAAGAAACIGGAIALGSRRRAKAAPAAPGFRLGARASAKGGKRWRS</sequence>
<evidence type="ECO:0000256" key="8">
    <source>
        <dbReference type="SAM" id="Phobius"/>
    </source>
</evidence>
<keyword evidence="4" id="KW-0645">Protease</keyword>
<evidence type="ECO:0000256" key="2">
    <source>
        <dbReference type="ARBA" id="ARBA00007257"/>
    </source>
</evidence>
<dbReference type="PROSITE" id="PS51318">
    <property type="entry name" value="TAT"/>
    <property type="match status" value="1"/>
</dbReference>
<evidence type="ECO:0000256" key="5">
    <source>
        <dbReference type="ARBA" id="ARBA00022729"/>
    </source>
</evidence>
<keyword evidence="7" id="KW-0788">Thiol protease</keyword>
<evidence type="ECO:0000256" key="6">
    <source>
        <dbReference type="ARBA" id="ARBA00022801"/>
    </source>
</evidence>
<dbReference type="SUPFAM" id="SSF49478">
    <property type="entry name" value="Cna protein B-type domain"/>
    <property type="match status" value="1"/>
</dbReference>
<keyword evidence="12" id="KW-1185">Reference proteome</keyword>
<evidence type="ECO:0000256" key="3">
    <source>
        <dbReference type="ARBA" id="ARBA00022525"/>
    </source>
</evidence>
<evidence type="ECO:0000256" key="4">
    <source>
        <dbReference type="ARBA" id="ARBA00022670"/>
    </source>
</evidence>
<reference evidence="11 12" key="1">
    <citation type="journal article" date="2021" name="Sci. Rep.">
        <title>The distribution of antibiotic resistance genes in chicken gut microbiota commensals.</title>
        <authorList>
            <person name="Juricova H."/>
            <person name="Matiasovicova J."/>
            <person name="Kubasova T."/>
            <person name="Cejkova D."/>
            <person name="Rychlik I."/>
        </authorList>
    </citation>
    <scope>NUCLEOTIDE SEQUENCE [LARGE SCALE GENOMIC DNA]</scope>
    <source>
        <strain evidence="11 12">An794</strain>
    </source>
</reference>
<dbReference type="Pfam" id="PF00877">
    <property type="entry name" value="NLPC_P60"/>
    <property type="match status" value="1"/>
</dbReference>
<evidence type="ECO:0000256" key="7">
    <source>
        <dbReference type="ARBA" id="ARBA00022807"/>
    </source>
</evidence>
<keyword evidence="3" id="KW-0964">Secreted</keyword>
<dbReference type="Pfam" id="PF17802">
    <property type="entry name" value="SpaA"/>
    <property type="match status" value="4"/>
</dbReference>
<evidence type="ECO:0000256" key="9">
    <source>
        <dbReference type="SAM" id="SignalP"/>
    </source>
</evidence>
<organism evidence="11 12">
    <name type="scientific">Olsenella profusa</name>
    <dbReference type="NCBI Taxonomy" id="138595"/>
    <lineage>
        <taxon>Bacteria</taxon>
        <taxon>Bacillati</taxon>
        <taxon>Actinomycetota</taxon>
        <taxon>Coriobacteriia</taxon>
        <taxon>Coriobacteriales</taxon>
        <taxon>Atopobiaceae</taxon>
        <taxon>Olsenella</taxon>
    </lineage>
</organism>